<proteinExistence type="predicted"/>
<accession>A0ABY6U5W1</accession>
<sequence>MAWRSLLASEPSRARRPGTRATFPEMILKPAITCMCISDQRSSIFATATRAIAVAAIVSVYGGLVKEDIHVILNALKQRL</sequence>
<dbReference type="EMBL" id="CABFNS010000736">
    <property type="protein sequence ID" value="VUC25522.1"/>
    <property type="molecule type" value="Genomic_DNA"/>
</dbReference>
<evidence type="ECO:0000313" key="2">
    <source>
        <dbReference type="Proteomes" id="UP000766486"/>
    </source>
</evidence>
<evidence type="ECO:0000313" key="1">
    <source>
        <dbReference type="EMBL" id="VUC25522.1"/>
    </source>
</evidence>
<gene>
    <name evidence="1" type="ORF">CLO192961_LOCUS171483</name>
</gene>
<protein>
    <submittedName>
        <fullName evidence="1">Uncharacterized protein</fullName>
    </submittedName>
</protein>
<keyword evidence="2" id="KW-1185">Reference proteome</keyword>
<dbReference type="Proteomes" id="UP000766486">
    <property type="component" value="Unassembled WGS sequence"/>
</dbReference>
<comment type="caution">
    <text evidence="1">The sequence shown here is derived from an EMBL/GenBank/DDBJ whole genome shotgun (WGS) entry which is preliminary data.</text>
</comment>
<reference evidence="1 2" key="1">
    <citation type="submission" date="2019-06" db="EMBL/GenBank/DDBJ databases">
        <authorList>
            <person name="Broberg M."/>
        </authorList>
    </citation>
    <scope>NUCLEOTIDE SEQUENCE [LARGE SCALE GENOMIC DNA]</scope>
</reference>
<name>A0ABY6U5W1_BIOOC</name>
<organism evidence="1 2">
    <name type="scientific">Bionectria ochroleuca</name>
    <name type="common">Gliocladium roseum</name>
    <dbReference type="NCBI Taxonomy" id="29856"/>
    <lineage>
        <taxon>Eukaryota</taxon>
        <taxon>Fungi</taxon>
        <taxon>Dikarya</taxon>
        <taxon>Ascomycota</taxon>
        <taxon>Pezizomycotina</taxon>
        <taxon>Sordariomycetes</taxon>
        <taxon>Hypocreomycetidae</taxon>
        <taxon>Hypocreales</taxon>
        <taxon>Bionectriaceae</taxon>
        <taxon>Clonostachys</taxon>
    </lineage>
</organism>